<reference evidence="2" key="1">
    <citation type="submission" date="2025-08" db="UniProtKB">
        <authorList>
            <consortium name="RefSeq"/>
        </authorList>
    </citation>
    <scope>IDENTIFICATION</scope>
    <source>
        <tissue evidence="2">Leukocyte</tissue>
    </source>
</reference>
<gene>
    <name evidence="2" type="primary">LOC109675165</name>
</gene>
<dbReference type="RefSeq" id="XP_020007540.1">
    <property type="nucleotide sequence ID" value="XM_020151951.1"/>
</dbReference>
<dbReference type="AlphaFoldDB" id="A0A8B7TQF8"/>
<sequence length="260" mass="26730">MVPPARWRARGGQRGERERESPGRRPRGVAALRPSQRPCALRPAEPHIPRAAENTVPAPPPRCSCPAPAEGGREGGDGAGPEGAGPSAAATPTPPPRAPAASVSAGSATREEGRGGQGGCSGQWPALGLHTLRTALRRATAATAAARPAPPATRGRWRIADGANRSQSPRTPRRRTARAAGSDGSGFCHVEEERGCDGGGWEPERSPGAFREGLAGRWGPASTSVVSEGLVPALVMQRGLSSWLGVASFPGLLPQESSRG</sequence>
<protein>
    <submittedName>
        <fullName evidence="2">Uncharacterized protein LOC109675165</fullName>
    </submittedName>
</protein>
<feature type="region of interest" description="Disordered" evidence="1">
    <location>
        <begin position="139"/>
        <end position="208"/>
    </location>
</feature>
<evidence type="ECO:0000313" key="2">
    <source>
        <dbReference type="RefSeq" id="XP_020007540.1"/>
    </source>
</evidence>
<proteinExistence type="predicted"/>
<evidence type="ECO:0000256" key="1">
    <source>
        <dbReference type="SAM" id="MobiDB-lite"/>
    </source>
</evidence>
<feature type="region of interest" description="Disordered" evidence="1">
    <location>
        <begin position="1"/>
        <end position="125"/>
    </location>
</feature>
<feature type="compositionally biased region" description="Low complexity" evidence="1">
    <location>
        <begin position="99"/>
        <end position="108"/>
    </location>
</feature>
<dbReference type="KEGG" id="ccan:109675165"/>
<accession>A0A8B7TQF8</accession>
<name>A0A8B7TQF8_CASCN</name>
<feature type="compositionally biased region" description="Basic and acidic residues" evidence="1">
    <location>
        <begin position="13"/>
        <end position="23"/>
    </location>
</feature>
<organism evidence="2">
    <name type="scientific">Castor canadensis</name>
    <name type="common">American beaver</name>
    <dbReference type="NCBI Taxonomy" id="51338"/>
    <lineage>
        <taxon>Eukaryota</taxon>
        <taxon>Metazoa</taxon>
        <taxon>Chordata</taxon>
        <taxon>Craniata</taxon>
        <taxon>Vertebrata</taxon>
        <taxon>Euteleostomi</taxon>
        <taxon>Mammalia</taxon>
        <taxon>Eutheria</taxon>
        <taxon>Euarchontoglires</taxon>
        <taxon>Glires</taxon>
        <taxon>Rodentia</taxon>
        <taxon>Castorimorpha</taxon>
        <taxon>Castoridae</taxon>
        <taxon>Castor</taxon>
    </lineage>
</organism>